<dbReference type="Proteomes" id="UP000235371">
    <property type="component" value="Unassembled WGS sequence"/>
</dbReference>
<dbReference type="SUPFAM" id="SSF54106">
    <property type="entry name" value="LysM domain"/>
    <property type="match status" value="4"/>
</dbReference>
<dbReference type="InParanoid" id="A0A2J6SQH7"/>
<evidence type="ECO:0000256" key="1">
    <source>
        <dbReference type="ARBA" id="ARBA00022669"/>
    </source>
</evidence>
<keyword evidence="1" id="KW-0147">Chitin-binding</keyword>
<evidence type="ECO:0000313" key="6">
    <source>
        <dbReference type="EMBL" id="PMD53009.1"/>
    </source>
</evidence>
<dbReference type="Pfam" id="PF01476">
    <property type="entry name" value="LysM"/>
    <property type="match status" value="4"/>
</dbReference>
<feature type="domain" description="LysM" evidence="5">
    <location>
        <begin position="557"/>
        <end position="603"/>
    </location>
</feature>
<evidence type="ECO:0000256" key="2">
    <source>
        <dbReference type="ARBA" id="ARBA00023026"/>
    </source>
</evidence>
<feature type="signal peptide" evidence="4">
    <location>
        <begin position="1"/>
        <end position="19"/>
    </location>
</feature>
<feature type="region of interest" description="Disordered" evidence="3">
    <location>
        <begin position="520"/>
        <end position="543"/>
    </location>
</feature>
<dbReference type="InterPro" id="IPR052210">
    <property type="entry name" value="LysM1-like"/>
</dbReference>
<dbReference type="PANTHER" id="PTHR34997:SF1">
    <property type="entry name" value="PEPTIDOGLYCAN-BINDING LYSIN DOMAIN"/>
    <property type="match status" value="1"/>
</dbReference>
<protein>
    <submittedName>
        <fullName evidence="6">Carbohydrate-binding module family 50 protein</fullName>
    </submittedName>
</protein>
<evidence type="ECO:0000259" key="5">
    <source>
        <dbReference type="PROSITE" id="PS51782"/>
    </source>
</evidence>
<feature type="domain" description="LysM" evidence="5">
    <location>
        <begin position="373"/>
        <end position="419"/>
    </location>
</feature>
<dbReference type="SMART" id="SM00257">
    <property type="entry name" value="LysM"/>
    <property type="match status" value="5"/>
</dbReference>
<dbReference type="PANTHER" id="PTHR34997">
    <property type="entry name" value="AM15"/>
    <property type="match status" value="1"/>
</dbReference>
<evidence type="ECO:0000313" key="7">
    <source>
        <dbReference type="Proteomes" id="UP000235371"/>
    </source>
</evidence>
<name>A0A2J6SQH7_9HELO</name>
<dbReference type="CDD" id="cd00118">
    <property type="entry name" value="LysM"/>
    <property type="match status" value="4"/>
</dbReference>
<feature type="domain" description="LysM" evidence="5">
    <location>
        <begin position="454"/>
        <end position="500"/>
    </location>
</feature>
<dbReference type="STRING" id="1095630.A0A2J6SQH7"/>
<keyword evidence="7" id="KW-1185">Reference proteome</keyword>
<dbReference type="GO" id="GO:0008061">
    <property type="term" value="F:chitin binding"/>
    <property type="evidence" value="ECO:0007669"/>
    <property type="project" value="UniProtKB-KW"/>
</dbReference>
<sequence>MMFFNGFLVAAWAIQLVSAQFYILEPGYTANTTTATLSTACISAMESLVECNEWFQSNAMVDVQGTFNSTVLATLCTAACKTSLTSYHTNVVTSCAGQPQPFPGLPATYYGDITSASFNLTCLTDTVTGEYCSDFFNNITAELSGDVPMTSLSEAQLCSPCILSLGQTIQGTSFSNYNLGIASQWSSIQSTCGVGYPIAVQPLTTNLTSVSGFASSTNSTSNSTAPAFCLSGNKYTVVSGDGCLGISAAKNVPTGTLRVLNDIFPDCSNLDIGQSLCLPQSCSIYNIQANDTCVGVSAKNNLTYTQLRSWNPTINPSCTNLITGEYLCISQPGVVWNGTTIAGATGTQTALYATATVTPPGNVAFDTTIYCGKYYEVQSGDYCQLIALNNTISIDLFEAINPSINAGCTNLVVGLYYCVDPTAQWNTTNSTSTLTTYVTPPAPTPSGTTPDCYEYYTVVANDTCALIESAFDISFAQFQAWNPSIDAACLLLQLGDAYCVDGNNVAVSSSTFTVTSVSSTTSISPSSSSTVQSTSTSATSVTAPGPTQTGIVANCNAWTLCESGCSCSAIESEYGLTFAQFYAWNPAIGSGCTDLELGEAYCVGV</sequence>
<proteinExistence type="predicted"/>
<evidence type="ECO:0000256" key="4">
    <source>
        <dbReference type="SAM" id="SignalP"/>
    </source>
</evidence>
<feature type="domain" description="LysM" evidence="5">
    <location>
        <begin position="283"/>
        <end position="329"/>
    </location>
</feature>
<dbReference type="OrthoDB" id="5985073at2759"/>
<dbReference type="AlphaFoldDB" id="A0A2J6SQH7"/>
<feature type="chain" id="PRO_5014415436" evidence="4">
    <location>
        <begin position="20"/>
        <end position="605"/>
    </location>
</feature>
<dbReference type="Gene3D" id="3.10.350.10">
    <property type="entry name" value="LysM domain"/>
    <property type="match status" value="5"/>
</dbReference>
<dbReference type="RefSeq" id="XP_024729913.1">
    <property type="nucleotide sequence ID" value="XM_024877362.1"/>
</dbReference>
<reference evidence="6 7" key="1">
    <citation type="submission" date="2016-04" db="EMBL/GenBank/DDBJ databases">
        <title>A degradative enzymes factory behind the ericoid mycorrhizal symbiosis.</title>
        <authorList>
            <consortium name="DOE Joint Genome Institute"/>
            <person name="Martino E."/>
            <person name="Morin E."/>
            <person name="Grelet G."/>
            <person name="Kuo A."/>
            <person name="Kohler A."/>
            <person name="Daghino S."/>
            <person name="Barry K."/>
            <person name="Choi C."/>
            <person name="Cichocki N."/>
            <person name="Clum A."/>
            <person name="Copeland A."/>
            <person name="Hainaut M."/>
            <person name="Haridas S."/>
            <person name="Labutti K."/>
            <person name="Lindquist E."/>
            <person name="Lipzen A."/>
            <person name="Khouja H.-R."/>
            <person name="Murat C."/>
            <person name="Ohm R."/>
            <person name="Olson A."/>
            <person name="Spatafora J."/>
            <person name="Veneault-Fourrey C."/>
            <person name="Henrissat B."/>
            <person name="Grigoriev I."/>
            <person name="Martin F."/>
            <person name="Perotto S."/>
        </authorList>
    </citation>
    <scope>NUCLEOTIDE SEQUENCE [LARGE SCALE GENOMIC DNA]</scope>
    <source>
        <strain evidence="6 7">E</strain>
    </source>
</reference>
<keyword evidence="4" id="KW-0732">Signal</keyword>
<organism evidence="6 7">
    <name type="scientific">Hyaloscypha bicolor E</name>
    <dbReference type="NCBI Taxonomy" id="1095630"/>
    <lineage>
        <taxon>Eukaryota</taxon>
        <taxon>Fungi</taxon>
        <taxon>Dikarya</taxon>
        <taxon>Ascomycota</taxon>
        <taxon>Pezizomycotina</taxon>
        <taxon>Leotiomycetes</taxon>
        <taxon>Helotiales</taxon>
        <taxon>Hyaloscyphaceae</taxon>
        <taxon>Hyaloscypha</taxon>
        <taxon>Hyaloscypha bicolor</taxon>
    </lineage>
</organism>
<dbReference type="PROSITE" id="PS51782">
    <property type="entry name" value="LYSM"/>
    <property type="match status" value="5"/>
</dbReference>
<dbReference type="GeneID" id="36585439"/>
<dbReference type="InterPro" id="IPR036779">
    <property type="entry name" value="LysM_dom_sf"/>
</dbReference>
<dbReference type="InterPro" id="IPR018392">
    <property type="entry name" value="LysM"/>
</dbReference>
<gene>
    <name evidence="6" type="ORF">K444DRAFT_572575</name>
</gene>
<keyword evidence="2" id="KW-0843">Virulence</keyword>
<feature type="domain" description="LysM" evidence="5">
    <location>
        <begin position="233"/>
        <end position="278"/>
    </location>
</feature>
<dbReference type="EMBL" id="KZ613895">
    <property type="protein sequence ID" value="PMD53009.1"/>
    <property type="molecule type" value="Genomic_DNA"/>
</dbReference>
<accession>A0A2J6SQH7</accession>
<evidence type="ECO:0000256" key="3">
    <source>
        <dbReference type="SAM" id="MobiDB-lite"/>
    </source>
</evidence>